<comment type="caution">
    <text evidence="3">The sequence shown here is derived from an EMBL/GenBank/DDBJ whole genome shotgun (WGS) entry which is preliminary data.</text>
</comment>
<dbReference type="AlphaFoldDB" id="A0A562BP76"/>
<evidence type="ECO:0000313" key="4">
    <source>
        <dbReference type="Proteomes" id="UP000318141"/>
    </source>
</evidence>
<accession>A0A562BP76</accession>
<gene>
    <name evidence="3" type="ORF">L602_001900000780</name>
</gene>
<dbReference type="Proteomes" id="UP000318141">
    <property type="component" value="Unassembled WGS sequence"/>
</dbReference>
<organism evidence="3 4">
    <name type="scientific">Cupriavidus gilardii J11</name>
    <dbReference type="NCBI Taxonomy" id="936133"/>
    <lineage>
        <taxon>Bacteria</taxon>
        <taxon>Pseudomonadati</taxon>
        <taxon>Pseudomonadota</taxon>
        <taxon>Betaproteobacteria</taxon>
        <taxon>Burkholderiales</taxon>
        <taxon>Burkholderiaceae</taxon>
        <taxon>Cupriavidus</taxon>
    </lineage>
</organism>
<keyword evidence="1" id="KW-0732">Signal</keyword>
<reference evidence="3 4" key="1">
    <citation type="submission" date="2019-07" db="EMBL/GenBank/DDBJ databases">
        <title>Genome sequencing of lignin-degrading bacterial isolates.</title>
        <authorList>
            <person name="Gladden J."/>
        </authorList>
    </citation>
    <scope>NUCLEOTIDE SEQUENCE [LARGE SCALE GENOMIC DNA]</scope>
    <source>
        <strain evidence="3 4">J11</strain>
    </source>
</reference>
<feature type="chain" id="PRO_5022204396" description="Surface-adhesin protein E-like domain-containing protein" evidence="1">
    <location>
        <begin position="34"/>
        <end position="197"/>
    </location>
</feature>
<name>A0A562BP76_9BURK</name>
<keyword evidence="4" id="KW-1185">Reference proteome</keyword>
<feature type="signal peptide" evidence="1">
    <location>
        <begin position="1"/>
        <end position="33"/>
    </location>
</feature>
<dbReference type="InterPro" id="IPR031939">
    <property type="entry name" value="Adhesin_E-like"/>
</dbReference>
<sequence>MPFAQMSKTFRHALSAATALVLTMAALSPWSTAAAQGQREAAPAAAMRTGAGGLYQCVGPNGGTIFRSSPREGCVVLASPDPTPDPQRWLPVMGGNGIMSYLDQRSIRRYGAQLGVVVMRNLPAGGIRTASGEPIASSLKRMVLDCTTSMYAVVEQTLFQRRYARGEPLYTMRPARSAPQPAAAGTLAREVLNRLCH</sequence>
<protein>
    <recommendedName>
        <fullName evidence="2">Surface-adhesin protein E-like domain-containing protein</fullName>
    </recommendedName>
</protein>
<proteinExistence type="predicted"/>
<dbReference type="EMBL" id="VLJN01000011">
    <property type="protein sequence ID" value="TWG87075.1"/>
    <property type="molecule type" value="Genomic_DNA"/>
</dbReference>
<dbReference type="Pfam" id="PF16747">
    <property type="entry name" value="Adhesin_E"/>
    <property type="match status" value="1"/>
</dbReference>
<feature type="domain" description="Surface-adhesin protein E-like" evidence="2">
    <location>
        <begin position="89"/>
        <end position="197"/>
    </location>
</feature>
<evidence type="ECO:0000313" key="3">
    <source>
        <dbReference type="EMBL" id="TWG87075.1"/>
    </source>
</evidence>
<evidence type="ECO:0000256" key="1">
    <source>
        <dbReference type="SAM" id="SignalP"/>
    </source>
</evidence>
<evidence type="ECO:0000259" key="2">
    <source>
        <dbReference type="Pfam" id="PF16747"/>
    </source>
</evidence>